<evidence type="ECO:0000256" key="5">
    <source>
        <dbReference type="ARBA" id="ARBA00022606"/>
    </source>
</evidence>
<dbReference type="Pfam" id="PF01094">
    <property type="entry name" value="ANF_receptor"/>
    <property type="match status" value="1"/>
</dbReference>
<evidence type="ECO:0000256" key="6">
    <source>
        <dbReference type="ARBA" id="ARBA00022692"/>
    </source>
</evidence>
<keyword evidence="11 17" id="KW-0472">Membrane</keyword>
<feature type="non-terminal residue" evidence="19">
    <location>
        <position position="647"/>
    </location>
</feature>
<dbReference type="FunFam" id="3.40.50.2300:FF:000152">
    <property type="entry name" value="G protein-coupled receptor class C group 6 member A"/>
    <property type="match status" value="1"/>
</dbReference>
<dbReference type="Pfam" id="PF00003">
    <property type="entry name" value="7tm_3"/>
    <property type="match status" value="1"/>
</dbReference>
<evidence type="ECO:0000256" key="16">
    <source>
        <dbReference type="ARBA" id="ARBA00039774"/>
    </source>
</evidence>
<keyword evidence="14" id="KW-0325">Glycoprotein</keyword>
<feature type="transmembrane region" description="Helical" evidence="17">
    <location>
        <begin position="622"/>
        <end position="641"/>
    </location>
</feature>
<keyword evidence="9 17" id="KW-1133">Transmembrane helix</keyword>
<keyword evidence="6 17" id="KW-0812">Transmembrane</keyword>
<evidence type="ECO:0000256" key="11">
    <source>
        <dbReference type="ARBA" id="ARBA00023136"/>
    </source>
</evidence>
<feature type="transmembrane region" description="Helical" evidence="17">
    <location>
        <begin position="597"/>
        <end position="616"/>
    </location>
</feature>
<dbReference type="InterPro" id="IPR017979">
    <property type="entry name" value="GPCR_3_CS"/>
</dbReference>
<evidence type="ECO:0000313" key="20">
    <source>
        <dbReference type="Proteomes" id="UP001205998"/>
    </source>
</evidence>
<dbReference type="InterPro" id="IPR011500">
    <property type="entry name" value="GPCR_3_9-Cys_dom"/>
</dbReference>
<keyword evidence="8" id="KW-0732">Signal</keyword>
<protein>
    <recommendedName>
        <fullName evidence="16">G-protein coupled receptor family C group 6 member A</fullName>
    </recommendedName>
</protein>
<dbReference type="EMBL" id="MU567224">
    <property type="protein sequence ID" value="KAI5611276.1"/>
    <property type="molecule type" value="Genomic_DNA"/>
</dbReference>
<reference evidence="19" key="1">
    <citation type="submission" date="2018-07" db="EMBL/GenBank/DDBJ databases">
        <title>Comparative genomics of catfishes provides insights into carnivory and benthic adaptation.</title>
        <authorList>
            <person name="Zhang Y."/>
            <person name="Wang D."/>
            <person name="Peng Z."/>
            <person name="Zheng S."/>
            <person name="Shao F."/>
            <person name="Tao W."/>
        </authorList>
    </citation>
    <scope>NUCLEOTIDE SEQUENCE</scope>
    <source>
        <strain evidence="19">Chongqing</strain>
    </source>
</reference>
<keyword evidence="5" id="KW-0716">Sensory transduction</keyword>
<dbReference type="Gene3D" id="2.10.50.30">
    <property type="entry name" value="GPCR, family 3, nine cysteines domain"/>
    <property type="match status" value="1"/>
</dbReference>
<keyword evidence="12" id="KW-1015">Disulfide bond</keyword>
<feature type="transmembrane region" description="Helical" evidence="17">
    <location>
        <begin position="520"/>
        <end position="543"/>
    </location>
</feature>
<comment type="subunit">
    <text evidence="3">Homodimer; disulfide-linked.</text>
</comment>
<dbReference type="AlphaFoldDB" id="A0AAD5FC35"/>
<dbReference type="PANTHER" id="PTHR24061">
    <property type="entry name" value="CALCIUM-SENSING RECEPTOR-RELATED"/>
    <property type="match status" value="1"/>
</dbReference>
<dbReference type="SUPFAM" id="SSF53822">
    <property type="entry name" value="Periplasmic binding protein-like I"/>
    <property type="match status" value="1"/>
</dbReference>
<dbReference type="PANTHER" id="PTHR24061:SF506">
    <property type="entry name" value="G-PROTEIN COUPLED RECEPTOR FAMILY C GROUP 6 MEMBER A-LIKE PRECURSOR"/>
    <property type="match status" value="1"/>
</dbReference>
<keyword evidence="7" id="KW-0552">Olfaction</keyword>
<dbReference type="InterPro" id="IPR000337">
    <property type="entry name" value="GPCR_3"/>
</dbReference>
<dbReference type="InterPro" id="IPR017978">
    <property type="entry name" value="GPCR_3_C"/>
</dbReference>
<dbReference type="PRINTS" id="PR00592">
    <property type="entry name" value="CASENSINGR"/>
</dbReference>
<sequence>QISCSSTAPVLSDKLRYASFFRVVPNDVYQTRALVKLMTHYSWNWVGVVTLDDDYGRAVLENFVKDLQDELVCIQFQEVLPNYLGLMNIKEKIKMAADRIESSNATVILLILRPEHVQMLFEEMIKRNFSRVWIASDAWSTTRFLMKMKDINKVGDILGFTFVTGNIPGFKDYLRNLRPSPGARNDYISEYKQIRSNCNQSQQSVSSFHPDCNETDDNYLLHNVDLTIAYTQRVAIYAIANAIKKLLKCNSSSCSENSNFLPWKLISILREINFTVDDQTYSFNKDGDFENGYDFVMWKKNGEERVLEVVGKYLISSNNIDVYEDKVSWFNNTVPKSRCSKNCSRGTHMLLLNKPCCYTCVNCTAGEYSNQEDQASCKKCLNGTSLPGSSECVEWRLGILNWSAGHSIVAIIGTAIGILLLVSSIIILIKYRSYQVTQENLILLCIMQIGLIVSFGSVIAFLGDPSSQQCMTQQAMYGLGCTLAISCILVTAFHSFLIFMSIDPYTQRYLSRFNKSYVNIFILTAVQGLICLFWFIFDPLTVYEIQSKYDPLTMNRLCNQGSFAGFATMHIYIALLALFSFILAFKGRENETEPIAFSMLFHLFAWLCFIPLFVAYEEQRPIIQLSAIMVSNYGIIFCHFIPKWYKI</sequence>
<evidence type="ECO:0000256" key="4">
    <source>
        <dbReference type="ARBA" id="ARBA00022475"/>
    </source>
</evidence>
<evidence type="ECO:0000256" key="15">
    <source>
        <dbReference type="ARBA" id="ARBA00023224"/>
    </source>
</evidence>
<comment type="similarity">
    <text evidence="2">Belongs to the G-protein coupled receptor 3 family.</text>
</comment>
<evidence type="ECO:0000256" key="2">
    <source>
        <dbReference type="ARBA" id="ARBA00007242"/>
    </source>
</evidence>
<evidence type="ECO:0000313" key="19">
    <source>
        <dbReference type="EMBL" id="KAI5611276.1"/>
    </source>
</evidence>
<evidence type="ECO:0000256" key="14">
    <source>
        <dbReference type="ARBA" id="ARBA00023180"/>
    </source>
</evidence>
<name>A0AAD5FC35_SILAS</name>
<dbReference type="Gene3D" id="3.40.50.2300">
    <property type="match status" value="2"/>
</dbReference>
<dbReference type="GO" id="GO:0005886">
    <property type="term" value="C:plasma membrane"/>
    <property type="evidence" value="ECO:0007669"/>
    <property type="project" value="UniProtKB-SubCell"/>
</dbReference>
<dbReference type="InterPro" id="IPR038550">
    <property type="entry name" value="GPCR_3_9-Cys_sf"/>
</dbReference>
<evidence type="ECO:0000256" key="1">
    <source>
        <dbReference type="ARBA" id="ARBA00004651"/>
    </source>
</evidence>
<dbReference type="Pfam" id="PF07562">
    <property type="entry name" value="NCD3G"/>
    <property type="match status" value="1"/>
</dbReference>
<feature type="transmembrane region" description="Helical" evidence="17">
    <location>
        <begin position="408"/>
        <end position="429"/>
    </location>
</feature>
<evidence type="ECO:0000256" key="9">
    <source>
        <dbReference type="ARBA" id="ARBA00022989"/>
    </source>
</evidence>
<dbReference type="Proteomes" id="UP001205998">
    <property type="component" value="Unassembled WGS sequence"/>
</dbReference>
<dbReference type="PROSITE" id="PS50259">
    <property type="entry name" value="G_PROTEIN_RECEP_F3_4"/>
    <property type="match status" value="1"/>
</dbReference>
<feature type="domain" description="G-protein coupled receptors family 3 profile" evidence="18">
    <location>
        <begin position="406"/>
        <end position="647"/>
    </location>
</feature>
<feature type="transmembrane region" description="Helical" evidence="17">
    <location>
        <begin position="563"/>
        <end position="585"/>
    </location>
</feature>
<keyword evidence="13 19" id="KW-0675">Receptor</keyword>
<keyword evidence="20" id="KW-1185">Reference proteome</keyword>
<comment type="caution">
    <text evidence="19">The sequence shown here is derived from an EMBL/GenBank/DDBJ whole genome shotgun (WGS) entry which is preliminary data.</text>
</comment>
<dbReference type="GO" id="GO:0004930">
    <property type="term" value="F:G protein-coupled receptor activity"/>
    <property type="evidence" value="ECO:0007669"/>
    <property type="project" value="UniProtKB-KW"/>
</dbReference>
<evidence type="ECO:0000256" key="8">
    <source>
        <dbReference type="ARBA" id="ARBA00022729"/>
    </source>
</evidence>
<evidence type="ECO:0000259" key="18">
    <source>
        <dbReference type="PROSITE" id="PS50259"/>
    </source>
</evidence>
<feature type="transmembrane region" description="Helical" evidence="17">
    <location>
        <begin position="441"/>
        <end position="463"/>
    </location>
</feature>
<proteinExistence type="inferred from homology"/>
<comment type="subcellular location">
    <subcellularLocation>
        <location evidence="1">Cell membrane</location>
        <topology evidence="1">Multi-pass membrane protein</topology>
    </subcellularLocation>
</comment>
<keyword evidence="10" id="KW-0297">G-protein coupled receptor</keyword>
<dbReference type="InterPro" id="IPR000068">
    <property type="entry name" value="GPCR_3_Ca_sens_rcpt-rel"/>
</dbReference>
<evidence type="ECO:0000256" key="10">
    <source>
        <dbReference type="ARBA" id="ARBA00023040"/>
    </source>
</evidence>
<evidence type="ECO:0000256" key="17">
    <source>
        <dbReference type="SAM" id="Phobius"/>
    </source>
</evidence>
<organism evidence="19 20">
    <name type="scientific">Silurus asotus</name>
    <name type="common">Amur catfish</name>
    <name type="synonym">Parasilurus asotus</name>
    <dbReference type="NCBI Taxonomy" id="30991"/>
    <lineage>
        <taxon>Eukaryota</taxon>
        <taxon>Metazoa</taxon>
        <taxon>Chordata</taxon>
        <taxon>Craniata</taxon>
        <taxon>Vertebrata</taxon>
        <taxon>Euteleostomi</taxon>
        <taxon>Actinopterygii</taxon>
        <taxon>Neopterygii</taxon>
        <taxon>Teleostei</taxon>
        <taxon>Ostariophysi</taxon>
        <taxon>Siluriformes</taxon>
        <taxon>Siluridae</taxon>
        <taxon>Silurus</taxon>
    </lineage>
</organism>
<evidence type="ECO:0000256" key="13">
    <source>
        <dbReference type="ARBA" id="ARBA00023170"/>
    </source>
</evidence>
<evidence type="ECO:0000256" key="7">
    <source>
        <dbReference type="ARBA" id="ARBA00022725"/>
    </source>
</evidence>
<dbReference type="GO" id="GO:0007608">
    <property type="term" value="P:sensory perception of smell"/>
    <property type="evidence" value="ECO:0007669"/>
    <property type="project" value="UniProtKB-KW"/>
</dbReference>
<dbReference type="PROSITE" id="PS00980">
    <property type="entry name" value="G_PROTEIN_RECEP_F3_2"/>
    <property type="match status" value="1"/>
</dbReference>
<dbReference type="FunFam" id="2.10.50.30:FF:000004">
    <property type="entry name" value="Taste receptor type 1 member 3-like protein"/>
    <property type="match status" value="1"/>
</dbReference>
<evidence type="ECO:0000256" key="3">
    <source>
        <dbReference type="ARBA" id="ARBA00011748"/>
    </source>
</evidence>
<dbReference type="InterPro" id="IPR028082">
    <property type="entry name" value="Peripla_BP_I"/>
</dbReference>
<feature type="transmembrane region" description="Helical" evidence="17">
    <location>
        <begin position="475"/>
        <end position="499"/>
    </location>
</feature>
<dbReference type="PRINTS" id="PR00248">
    <property type="entry name" value="GPCRMGR"/>
</dbReference>
<evidence type="ECO:0000256" key="12">
    <source>
        <dbReference type="ARBA" id="ARBA00023157"/>
    </source>
</evidence>
<feature type="non-terminal residue" evidence="19">
    <location>
        <position position="1"/>
    </location>
</feature>
<accession>A0AAD5FC35</accession>
<dbReference type="InterPro" id="IPR001828">
    <property type="entry name" value="ANF_lig-bd_rcpt"/>
</dbReference>
<keyword evidence="4" id="KW-1003">Cell membrane</keyword>
<gene>
    <name evidence="19" type="ORF">C0J50_4799</name>
</gene>
<keyword evidence="15" id="KW-0807">Transducer</keyword>